<protein>
    <submittedName>
        <fullName evidence="2">Uncharacterized protein</fullName>
    </submittedName>
</protein>
<dbReference type="AlphaFoldDB" id="A0AB37UNJ2"/>
<organism evidence="2 3">
    <name type="scientific">Chroococcidiopsis cubana SAG 39.79</name>
    <dbReference type="NCBI Taxonomy" id="388085"/>
    <lineage>
        <taxon>Bacteria</taxon>
        <taxon>Bacillati</taxon>
        <taxon>Cyanobacteriota</taxon>
        <taxon>Cyanophyceae</taxon>
        <taxon>Chroococcidiopsidales</taxon>
        <taxon>Chroococcidiopsidaceae</taxon>
        <taxon>Chroococcidiopsis</taxon>
    </lineage>
</organism>
<keyword evidence="3" id="KW-1185">Reference proteome</keyword>
<comment type="caution">
    <text evidence="2">The sequence shown here is derived from an EMBL/GenBank/DDBJ whole genome shotgun (WGS) entry which is preliminary data.</text>
</comment>
<sequence>MLDNSSAASDRTSNHSDILLGSPSSRFSEALEPDRSSNVFGNSDSFDRNTNEEDISPMGNDFLYGGNPFAGDNFWNIFADGNNQNSGNFPDPIGSDWNFSGAATPSQVLTISNDAIVVPHSDEYNNLLLNAPQAQASLDTNSASVIWL</sequence>
<feature type="compositionally biased region" description="Polar residues" evidence="1">
    <location>
        <begin position="1"/>
        <end position="11"/>
    </location>
</feature>
<evidence type="ECO:0000313" key="2">
    <source>
        <dbReference type="EMBL" id="RUT12929.1"/>
    </source>
</evidence>
<reference evidence="2 3" key="1">
    <citation type="journal article" date="2019" name="Genome Biol. Evol.">
        <title>Day and night: Metabolic profiles and evolutionary relationships of six axenic non-marine cyanobacteria.</title>
        <authorList>
            <person name="Will S.E."/>
            <person name="Henke P."/>
            <person name="Boedeker C."/>
            <person name="Huang S."/>
            <person name="Brinkmann H."/>
            <person name="Rohde M."/>
            <person name="Jarek M."/>
            <person name="Friedl T."/>
            <person name="Seufert S."/>
            <person name="Schumacher M."/>
            <person name="Overmann J."/>
            <person name="Neumann-Schaal M."/>
            <person name="Petersen J."/>
        </authorList>
    </citation>
    <scope>NUCLEOTIDE SEQUENCE [LARGE SCALE GENOMIC DNA]</scope>
    <source>
        <strain evidence="2 3">SAG 39.79</strain>
    </source>
</reference>
<dbReference type="Proteomes" id="UP000282574">
    <property type="component" value="Unassembled WGS sequence"/>
</dbReference>
<name>A0AB37UNJ2_9CYAN</name>
<feature type="region of interest" description="Disordered" evidence="1">
    <location>
        <begin position="1"/>
        <end position="60"/>
    </location>
</feature>
<gene>
    <name evidence="2" type="ORF">DSM107010_17740</name>
</gene>
<evidence type="ECO:0000313" key="3">
    <source>
        <dbReference type="Proteomes" id="UP000282574"/>
    </source>
</evidence>
<proteinExistence type="predicted"/>
<accession>A0AB37UNJ2</accession>
<evidence type="ECO:0000256" key="1">
    <source>
        <dbReference type="SAM" id="MobiDB-lite"/>
    </source>
</evidence>
<dbReference type="EMBL" id="RSCK01000010">
    <property type="protein sequence ID" value="RUT12929.1"/>
    <property type="molecule type" value="Genomic_DNA"/>
</dbReference>
<dbReference type="RefSeq" id="WP_106166618.1">
    <property type="nucleotide sequence ID" value="NZ_JAVKZF010000001.1"/>
</dbReference>